<feature type="domain" description="DUF6535" evidence="2">
    <location>
        <begin position="135"/>
        <end position="194"/>
    </location>
</feature>
<dbReference type="Pfam" id="PF20153">
    <property type="entry name" value="DUF6535"/>
    <property type="match status" value="1"/>
</dbReference>
<feature type="transmembrane region" description="Helical" evidence="1">
    <location>
        <begin position="147"/>
        <end position="170"/>
    </location>
</feature>
<keyword evidence="4" id="KW-1185">Reference proteome</keyword>
<gene>
    <name evidence="3" type="ORF">EV421DRAFT_1213347</name>
</gene>
<accession>A0AA39MYU7</accession>
<evidence type="ECO:0000313" key="4">
    <source>
        <dbReference type="Proteomes" id="UP001175226"/>
    </source>
</evidence>
<dbReference type="InterPro" id="IPR045338">
    <property type="entry name" value="DUF6535"/>
</dbReference>
<dbReference type="Proteomes" id="UP001175226">
    <property type="component" value="Unassembled WGS sequence"/>
</dbReference>
<keyword evidence="1" id="KW-0472">Membrane</keyword>
<name>A0AA39MYU7_9AGAR</name>
<organism evidence="3 4">
    <name type="scientific">Armillaria borealis</name>
    <dbReference type="NCBI Taxonomy" id="47425"/>
    <lineage>
        <taxon>Eukaryota</taxon>
        <taxon>Fungi</taxon>
        <taxon>Dikarya</taxon>
        <taxon>Basidiomycota</taxon>
        <taxon>Agaricomycotina</taxon>
        <taxon>Agaricomycetes</taxon>
        <taxon>Agaricomycetidae</taxon>
        <taxon>Agaricales</taxon>
        <taxon>Marasmiineae</taxon>
        <taxon>Physalacriaceae</taxon>
        <taxon>Armillaria</taxon>
    </lineage>
</organism>
<dbReference type="EMBL" id="JAUEPT010000006">
    <property type="protein sequence ID" value="KAK0451129.1"/>
    <property type="molecule type" value="Genomic_DNA"/>
</dbReference>
<reference evidence="3" key="1">
    <citation type="submission" date="2023-06" db="EMBL/GenBank/DDBJ databases">
        <authorList>
            <consortium name="Lawrence Berkeley National Laboratory"/>
            <person name="Ahrendt S."/>
            <person name="Sahu N."/>
            <person name="Indic B."/>
            <person name="Wong-Bajracharya J."/>
            <person name="Merenyi Z."/>
            <person name="Ke H.-M."/>
            <person name="Monk M."/>
            <person name="Kocsube S."/>
            <person name="Drula E."/>
            <person name="Lipzen A."/>
            <person name="Balint B."/>
            <person name="Henrissat B."/>
            <person name="Andreopoulos B."/>
            <person name="Martin F.M."/>
            <person name="Harder C.B."/>
            <person name="Rigling D."/>
            <person name="Ford K.L."/>
            <person name="Foster G.D."/>
            <person name="Pangilinan J."/>
            <person name="Papanicolaou A."/>
            <person name="Barry K."/>
            <person name="LaButti K."/>
            <person name="Viragh M."/>
            <person name="Koriabine M."/>
            <person name="Yan M."/>
            <person name="Riley R."/>
            <person name="Champramary S."/>
            <person name="Plett K.L."/>
            <person name="Tsai I.J."/>
            <person name="Slot J."/>
            <person name="Sipos G."/>
            <person name="Plett J."/>
            <person name="Nagy L.G."/>
            <person name="Grigoriev I.V."/>
        </authorList>
    </citation>
    <scope>NUCLEOTIDE SEQUENCE</scope>
    <source>
        <strain evidence="3">FPL87.14</strain>
    </source>
</reference>
<sequence>MLTMPSRARGLDCEDLHLTDLPKATILSTTKKSIQKMRIVKRWDPTLGSFVPTLMSVQYMTRVWSKRREMVLTCFSFSRVYSRPVVTTFVALNVSEFASGLHRDICQPTLRNDQYPARYCKRCLLGHRRCFPLLIPNTMFIASTTSIWVNGLWFTSLALSLTTALVSVLVKQWLHHYMALPSGTPRERSLLRQF</sequence>
<proteinExistence type="predicted"/>
<evidence type="ECO:0000313" key="3">
    <source>
        <dbReference type="EMBL" id="KAK0451129.1"/>
    </source>
</evidence>
<comment type="caution">
    <text evidence="3">The sequence shown here is derived from an EMBL/GenBank/DDBJ whole genome shotgun (WGS) entry which is preliminary data.</text>
</comment>
<evidence type="ECO:0000259" key="2">
    <source>
        <dbReference type="Pfam" id="PF20153"/>
    </source>
</evidence>
<dbReference type="AlphaFoldDB" id="A0AA39MYU7"/>
<protein>
    <recommendedName>
        <fullName evidence="2">DUF6535 domain-containing protein</fullName>
    </recommendedName>
</protein>
<evidence type="ECO:0000256" key="1">
    <source>
        <dbReference type="SAM" id="Phobius"/>
    </source>
</evidence>
<keyword evidence="1" id="KW-1133">Transmembrane helix</keyword>
<keyword evidence="1" id="KW-0812">Transmembrane</keyword>